<keyword evidence="9 10" id="KW-0472">Membrane</keyword>
<dbReference type="GO" id="GO:0009306">
    <property type="term" value="P:protein secretion"/>
    <property type="evidence" value="ECO:0007669"/>
    <property type="project" value="InterPro"/>
</dbReference>
<dbReference type="GO" id="GO:0009847">
    <property type="term" value="P:spore germination"/>
    <property type="evidence" value="ECO:0007669"/>
    <property type="project" value="InterPro"/>
</dbReference>
<accession>A0A1I1V493</accession>
<feature type="transmembrane region" description="Helical" evidence="10">
    <location>
        <begin position="334"/>
        <end position="354"/>
    </location>
</feature>
<feature type="transmembrane region" description="Helical" evidence="10">
    <location>
        <begin position="302"/>
        <end position="319"/>
    </location>
</feature>
<evidence type="ECO:0000256" key="1">
    <source>
        <dbReference type="ARBA" id="ARBA00004651"/>
    </source>
</evidence>
<dbReference type="InterPro" id="IPR005838">
    <property type="entry name" value="T3SS_IM_P"/>
</dbReference>
<dbReference type="AlphaFoldDB" id="A0A1I1V493"/>
<evidence type="ECO:0000256" key="10">
    <source>
        <dbReference type="SAM" id="Phobius"/>
    </source>
</evidence>
<comment type="similarity">
    <text evidence="2">Belongs to the FliP/MopC/SpaP family.</text>
</comment>
<dbReference type="GO" id="GO:0005886">
    <property type="term" value="C:plasma membrane"/>
    <property type="evidence" value="ECO:0007669"/>
    <property type="project" value="UniProtKB-SubCell"/>
</dbReference>
<keyword evidence="6" id="KW-0309">Germination</keyword>
<evidence type="ECO:0000256" key="3">
    <source>
        <dbReference type="ARBA" id="ARBA00007998"/>
    </source>
</evidence>
<evidence type="ECO:0000313" key="11">
    <source>
        <dbReference type="EMBL" id="SFD77836.1"/>
    </source>
</evidence>
<feature type="transmembrane region" description="Helical" evidence="10">
    <location>
        <begin position="7"/>
        <end position="23"/>
    </location>
</feature>
<gene>
    <name evidence="11" type="ORF">SAMN05216378_1389</name>
</gene>
<feature type="transmembrane region" description="Helical" evidence="10">
    <location>
        <begin position="189"/>
        <end position="206"/>
    </location>
</feature>
<evidence type="ECO:0000256" key="4">
    <source>
        <dbReference type="ARBA" id="ARBA00022448"/>
    </source>
</evidence>
<evidence type="ECO:0000256" key="9">
    <source>
        <dbReference type="ARBA" id="ARBA00023136"/>
    </source>
</evidence>
<evidence type="ECO:0000256" key="5">
    <source>
        <dbReference type="ARBA" id="ARBA00022475"/>
    </source>
</evidence>
<keyword evidence="7 10" id="KW-0812">Transmembrane</keyword>
<dbReference type="Pfam" id="PF03845">
    <property type="entry name" value="Spore_permease"/>
    <property type="match status" value="1"/>
</dbReference>
<comment type="subcellular location">
    <subcellularLocation>
        <location evidence="1">Cell membrane</location>
        <topology evidence="1">Multi-pass membrane protein</topology>
    </subcellularLocation>
</comment>
<feature type="transmembrane region" description="Helical" evidence="10">
    <location>
        <begin position="267"/>
        <end position="290"/>
    </location>
</feature>
<feature type="transmembrane region" description="Helical" evidence="10">
    <location>
        <begin position="135"/>
        <end position="158"/>
    </location>
</feature>
<evidence type="ECO:0000256" key="7">
    <source>
        <dbReference type="ARBA" id="ARBA00022692"/>
    </source>
</evidence>
<dbReference type="OrthoDB" id="2381278at2"/>
<keyword evidence="8 10" id="KW-1133">Transmembrane helix</keyword>
<dbReference type="InterPro" id="IPR004761">
    <property type="entry name" value="Spore_GerAB"/>
</dbReference>
<dbReference type="Proteomes" id="UP000198855">
    <property type="component" value="Unassembled WGS sequence"/>
</dbReference>
<keyword evidence="12" id="KW-1185">Reference proteome</keyword>
<feature type="transmembrane region" description="Helical" evidence="10">
    <location>
        <begin position="212"/>
        <end position="233"/>
    </location>
</feature>
<evidence type="ECO:0000256" key="2">
    <source>
        <dbReference type="ARBA" id="ARBA00006257"/>
    </source>
</evidence>
<protein>
    <submittedName>
        <fullName evidence="11">Spore germination protein</fullName>
    </submittedName>
</protein>
<evidence type="ECO:0000256" key="6">
    <source>
        <dbReference type="ARBA" id="ARBA00022544"/>
    </source>
</evidence>
<feature type="transmembrane region" description="Helical" evidence="10">
    <location>
        <begin position="102"/>
        <end position="123"/>
    </location>
</feature>
<organism evidence="11 12">
    <name type="scientific">Paenibacillus catalpae</name>
    <dbReference type="NCBI Taxonomy" id="1045775"/>
    <lineage>
        <taxon>Bacteria</taxon>
        <taxon>Bacillati</taxon>
        <taxon>Bacillota</taxon>
        <taxon>Bacilli</taxon>
        <taxon>Bacillales</taxon>
        <taxon>Paenibacillaceae</taxon>
        <taxon>Paenibacillus</taxon>
    </lineage>
</organism>
<proteinExistence type="inferred from homology"/>
<feature type="transmembrane region" description="Helical" evidence="10">
    <location>
        <begin position="75"/>
        <end position="96"/>
    </location>
</feature>
<dbReference type="PRINTS" id="PR01302">
    <property type="entry name" value="TYPE3IMPPROT"/>
</dbReference>
<dbReference type="PANTHER" id="PTHR34975:SF2">
    <property type="entry name" value="SPORE GERMINATION PROTEIN A2"/>
    <property type="match status" value="1"/>
</dbReference>
<evidence type="ECO:0000313" key="12">
    <source>
        <dbReference type="Proteomes" id="UP000198855"/>
    </source>
</evidence>
<comment type="similarity">
    <text evidence="3">Belongs to the amino acid-polyamine-organocation (APC) superfamily. Spore germination protein (SGP) (TC 2.A.3.9) family.</text>
</comment>
<dbReference type="RefSeq" id="WP_091182608.1">
    <property type="nucleotide sequence ID" value="NZ_FOMT01000001.1"/>
</dbReference>
<dbReference type="EMBL" id="FOMT01000001">
    <property type="protein sequence ID" value="SFD77836.1"/>
    <property type="molecule type" value="Genomic_DNA"/>
</dbReference>
<feature type="transmembrane region" description="Helical" evidence="10">
    <location>
        <begin position="35"/>
        <end position="54"/>
    </location>
</feature>
<keyword evidence="5" id="KW-1003">Cell membrane</keyword>
<dbReference type="PANTHER" id="PTHR34975">
    <property type="entry name" value="SPORE GERMINATION PROTEIN A2"/>
    <property type="match status" value="1"/>
</dbReference>
<sequence>MSKNLEVSATYVMTHLGLIFFLYPLDIIESTNESHWIPVIAGFLFHLLIISMYLKGLSYFKGQNIVDILLKKNKVLAWVVLFPALLYLAWIIVLAVRAFAEVLSIVFLSNTPLWVLMLLLLIVPGFMTFHGKIGGLLRLSVLLSFLFIIPVVFVMVTSFQNIDWHYLFPLWPGHGAFTFLTLPPFYKSLFAYTGGFLLLGFLPSYANFKPKAIFLGCLVLLPTYLISVYIPVLTLGEETARRLQFPYLLVVDTIEINWLMFDRINIFLLLSLVAFTMFFIAVTLWQILIIIRLGVIDISPNFLIPIILLCTFIACLFIPDWKTADLLFQWNIPLRMYVSIVTPIFVLTMGWLHARKTKLGLNNS</sequence>
<keyword evidence="4" id="KW-0813">Transport</keyword>
<reference evidence="12" key="1">
    <citation type="submission" date="2016-10" db="EMBL/GenBank/DDBJ databases">
        <authorList>
            <person name="Varghese N."/>
            <person name="Submissions S."/>
        </authorList>
    </citation>
    <scope>NUCLEOTIDE SEQUENCE [LARGE SCALE GENOMIC DNA]</scope>
    <source>
        <strain evidence="12">CGMCC 1.10784</strain>
    </source>
</reference>
<name>A0A1I1V493_9BACL</name>
<evidence type="ECO:0000256" key="8">
    <source>
        <dbReference type="ARBA" id="ARBA00022989"/>
    </source>
</evidence>
<dbReference type="STRING" id="1045775.SAMN05216378_1389"/>